<gene>
    <name evidence="1" type="ORF">CEXT_400671</name>
</gene>
<comment type="caution">
    <text evidence="1">The sequence shown here is derived from an EMBL/GenBank/DDBJ whole genome shotgun (WGS) entry which is preliminary data.</text>
</comment>
<dbReference type="AlphaFoldDB" id="A0AAV4UR42"/>
<keyword evidence="2" id="KW-1185">Reference proteome</keyword>
<protein>
    <submittedName>
        <fullName evidence="1">Uncharacterized protein</fullName>
    </submittedName>
</protein>
<organism evidence="1 2">
    <name type="scientific">Caerostris extrusa</name>
    <name type="common">Bark spider</name>
    <name type="synonym">Caerostris bankana</name>
    <dbReference type="NCBI Taxonomy" id="172846"/>
    <lineage>
        <taxon>Eukaryota</taxon>
        <taxon>Metazoa</taxon>
        <taxon>Ecdysozoa</taxon>
        <taxon>Arthropoda</taxon>
        <taxon>Chelicerata</taxon>
        <taxon>Arachnida</taxon>
        <taxon>Araneae</taxon>
        <taxon>Araneomorphae</taxon>
        <taxon>Entelegynae</taxon>
        <taxon>Araneoidea</taxon>
        <taxon>Araneidae</taxon>
        <taxon>Caerostris</taxon>
    </lineage>
</organism>
<dbReference type="Proteomes" id="UP001054945">
    <property type="component" value="Unassembled WGS sequence"/>
</dbReference>
<proteinExistence type="predicted"/>
<accession>A0AAV4UR42</accession>
<dbReference type="EMBL" id="BPLR01013295">
    <property type="protein sequence ID" value="GIY60222.1"/>
    <property type="molecule type" value="Genomic_DNA"/>
</dbReference>
<sequence>MHLECTGGGGVVGGRERVSVSELGRGMGTRSRCFTADVQIRRSRSSQLVGWFVSCKVGFGVGIGEWGWEMKT</sequence>
<evidence type="ECO:0000313" key="1">
    <source>
        <dbReference type="EMBL" id="GIY60222.1"/>
    </source>
</evidence>
<name>A0AAV4UR42_CAEEX</name>
<reference evidence="1 2" key="1">
    <citation type="submission" date="2021-06" db="EMBL/GenBank/DDBJ databases">
        <title>Caerostris extrusa draft genome.</title>
        <authorList>
            <person name="Kono N."/>
            <person name="Arakawa K."/>
        </authorList>
    </citation>
    <scope>NUCLEOTIDE SEQUENCE [LARGE SCALE GENOMIC DNA]</scope>
</reference>
<evidence type="ECO:0000313" key="2">
    <source>
        <dbReference type="Proteomes" id="UP001054945"/>
    </source>
</evidence>